<dbReference type="NCBIfam" id="TIGR00125">
    <property type="entry name" value="cyt_tran_rel"/>
    <property type="match status" value="1"/>
</dbReference>
<dbReference type="SUPFAM" id="SSF53613">
    <property type="entry name" value="Ribokinase-like"/>
    <property type="match status" value="1"/>
</dbReference>
<comment type="catalytic activity">
    <reaction evidence="12 16">
        <text>D-glycero-beta-D-manno-heptose 1-phosphate + ATP + H(+) = ADP-D-glycero-beta-D-manno-heptose + diphosphate</text>
        <dbReference type="Rhea" id="RHEA:27465"/>
        <dbReference type="ChEBI" id="CHEBI:15378"/>
        <dbReference type="ChEBI" id="CHEBI:30616"/>
        <dbReference type="ChEBI" id="CHEBI:33019"/>
        <dbReference type="ChEBI" id="CHEBI:59967"/>
        <dbReference type="ChEBI" id="CHEBI:61593"/>
        <dbReference type="EC" id="2.7.7.70"/>
    </reaction>
</comment>
<evidence type="ECO:0000256" key="8">
    <source>
        <dbReference type="ARBA" id="ARBA00022777"/>
    </source>
</evidence>
<evidence type="ECO:0000256" key="16">
    <source>
        <dbReference type="HAMAP-Rule" id="MF_01603"/>
    </source>
</evidence>
<comment type="similarity">
    <text evidence="15 16">In the C-terminal section; belongs to the cytidylyltransferase family.</text>
</comment>
<dbReference type="GO" id="GO:0005524">
    <property type="term" value="F:ATP binding"/>
    <property type="evidence" value="ECO:0007669"/>
    <property type="project" value="UniProtKB-UniRule"/>
</dbReference>
<evidence type="ECO:0000256" key="1">
    <source>
        <dbReference type="ARBA" id="ARBA00002319"/>
    </source>
</evidence>
<feature type="active site" evidence="16">
    <location>
        <position position="264"/>
    </location>
</feature>
<keyword evidence="6 16" id="KW-0548">Nucleotidyltransferase</keyword>
<feature type="domain" description="Cytidyltransferase-like" evidence="18">
    <location>
        <begin position="344"/>
        <end position="438"/>
    </location>
</feature>
<comment type="function">
    <text evidence="1 16">Catalyzes the phosphorylation of D-glycero-D-manno-heptose 7-phosphate at the C-1 position to selectively form D-glycero-beta-D-manno-heptose-1,7-bisphosphate.</text>
</comment>
<dbReference type="GO" id="GO:0016773">
    <property type="term" value="F:phosphotransferase activity, alcohol group as acceptor"/>
    <property type="evidence" value="ECO:0007669"/>
    <property type="project" value="InterPro"/>
</dbReference>
<dbReference type="SUPFAM" id="SSF52374">
    <property type="entry name" value="Nucleotidylyl transferase"/>
    <property type="match status" value="1"/>
</dbReference>
<evidence type="ECO:0000313" key="20">
    <source>
        <dbReference type="Proteomes" id="UP000196573"/>
    </source>
</evidence>
<feature type="binding site" evidence="16">
    <location>
        <begin position="195"/>
        <end position="198"/>
    </location>
    <ligand>
        <name>ATP</name>
        <dbReference type="ChEBI" id="CHEBI:30616"/>
    </ligand>
</feature>
<dbReference type="NCBIfam" id="TIGR02198">
    <property type="entry name" value="rfaE_dom_I"/>
    <property type="match status" value="1"/>
</dbReference>
<dbReference type="InterPro" id="IPR014729">
    <property type="entry name" value="Rossmann-like_a/b/a_fold"/>
</dbReference>
<dbReference type="GO" id="GO:0033785">
    <property type="term" value="F:heptose 7-phosphate kinase activity"/>
    <property type="evidence" value="ECO:0007669"/>
    <property type="project" value="UniProtKB-UniRule"/>
</dbReference>
<name>A0A1X7ADZ5_9GAMM</name>
<dbReference type="PANTHER" id="PTHR46969:SF1">
    <property type="entry name" value="BIFUNCTIONAL PROTEIN HLDE"/>
    <property type="match status" value="1"/>
</dbReference>
<evidence type="ECO:0000256" key="13">
    <source>
        <dbReference type="ARBA" id="ARBA00052873"/>
    </source>
</evidence>
<dbReference type="RefSeq" id="WP_087105815.1">
    <property type="nucleotide sequence ID" value="NZ_CBCSCN010000012.1"/>
</dbReference>
<proteinExistence type="inferred from homology"/>
<evidence type="ECO:0000313" key="19">
    <source>
        <dbReference type="EMBL" id="SMA31950.1"/>
    </source>
</evidence>
<evidence type="ECO:0000256" key="11">
    <source>
        <dbReference type="ARBA" id="ARBA00023277"/>
    </source>
</evidence>
<feature type="region of interest" description="Ribokinase" evidence="16">
    <location>
        <begin position="1"/>
        <end position="318"/>
    </location>
</feature>
<dbReference type="InterPro" id="IPR011913">
    <property type="entry name" value="RfaE_dom_I"/>
</dbReference>
<organism evidence="19 20">
    <name type="scientific">Parendozoicomonas haliclonae</name>
    <dbReference type="NCBI Taxonomy" id="1960125"/>
    <lineage>
        <taxon>Bacteria</taxon>
        <taxon>Pseudomonadati</taxon>
        <taxon>Pseudomonadota</taxon>
        <taxon>Gammaproteobacteria</taxon>
        <taxon>Oceanospirillales</taxon>
        <taxon>Endozoicomonadaceae</taxon>
        <taxon>Parendozoicomonas</taxon>
    </lineage>
</organism>
<keyword evidence="10 16" id="KW-0511">Multifunctional enzyme</keyword>
<dbReference type="FunFam" id="3.40.50.620:FF:000028">
    <property type="entry name" value="Bifunctional protein HldE"/>
    <property type="match status" value="1"/>
</dbReference>
<feature type="region of interest" description="Cytidylyltransferase" evidence="16">
    <location>
        <begin position="344"/>
        <end position="478"/>
    </location>
</feature>
<dbReference type="UniPathway" id="UPA00958"/>
<dbReference type="UniPathway" id="UPA00356">
    <property type="reaction ID" value="UER00437"/>
</dbReference>
<protein>
    <recommendedName>
        <fullName evidence="16">Bifunctional protein HldE</fullName>
    </recommendedName>
    <domain>
        <recommendedName>
            <fullName evidence="16">D-beta-D-heptose 7-phosphate kinase</fullName>
            <ecNumber evidence="16">2.7.1.167</ecNumber>
        </recommendedName>
        <alternativeName>
            <fullName evidence="16">D-beta-D-heptose 7-phosphotransferase</fullName>
        </alternativeName>
        <alternativeName>
            <fullName evidence="16">D-glycero-beta-D-manno-heptose-7-phosphate kinase</fullName>
        </alternativeName>
    </domain>
    <domain>
        <recommendedName>
            <fullName evidence="16">D-beta-D-heptose 1-phosphate adenylyltransferase</fullName>
            <ecNumber evidence="16">2.7.7.70</ecNumber>
        </recommendedName>
        <alternativeName>
            <fullName evidence="16">D-glycero-beta-D-manno-heptose 1-phosphate adenylyltransferase</fullName>
        </alternativeName>
    </domain>
</protein>
<gene>
    <name evidence="19" type="primary">hldE_1</name>
    <name evidence="16" type="synonym">hldE</name>
    <name evidence="19" type="ORF">EHSB41UT_00083</name>
</gene>
<dbReference type="InterPro" id="IPR023030">
    <property type="entry name" value="Bifunc_HldE"/>
</dbReference>
<dbReference type="Pfam" id="PF00294">
    <property type="entry name" value="PfkB"/>
    <property type="match status" value="1"/>
</dbReference>
<comment type="similarity">
    <text evidence="14 16">In the N-terminal section; belongs to the carbohydrate kinase PfkB family.</text>
</comment>
<evidence type="ECO:0000256" key="4">
    <source>
        <dbReference type="ARBA" id="ARBA00011738"/>
    </source>
</evidence>
<keyword evidence="5 16" id="KW-0808">Transferase</keyword>
<dbReference type="Gene3D" id="3.40.1190.20">
    <property type="match status" value="1"/>
</dbReference>
<dbReference type="AlphaFoldDB" id="A0A1X7ADZ5"/>
<dbReference type="InterPro" id="IPR004821">
    <property type="entry name" value="Cyt_trans-like"/>
</dbReference>
<evidence type="ECO:0000259" key="18">
    <source>
        <dbReference type="Pfam" id="PF01467"/>
    </source>
</evidence>
<dbReference type="GO" id="GO:0097171">
    <property type="term" value="P:ADP-L-glycero-beta-D-manno-heptose biosynthetic process"/>
    <property type="evidence" value="ECO:0007669"/>
    <property type="project" value="UniProtKB-UniPathway"/>
</dbReference>
<accession>A0A1X7ADZ5</accession>
<feature type="domain" description="Carbohydrate kinase PfkB" evidence="17">
    <location>
        <begin position="11"/>
        <end position="306"/>
    </location>
</feature>
<comment type="subunit">
    <text evidence="4 16">Homodimer.</text>
</comment>
<keyword evidence="9 16" id="KW-0067">ATP-binding</keyword>
<dbReference type="NCBIfam" id="TIGR02199">
    <property type="entry name" value="rfaE_dom_II"/>
    <property type="match status" value="1"/>
</dbReference>
<dbReference type="NCBIfam" id="NF008454">
    <property type="entry name" value="PRK11316.1"/>
    <property type="match status" value="1"/>
</dbReference>
<evidence type="ECO:0000256" key="12">
    <source>
        <dbReference type="ARBA" id="ARBA00047428"/>
    </source>
</evidence>
<comment type="pathway">
    <text evidence="16">Nucleotide-sugar biosynthesis; ADP-L-glycero-beta-D-manno-heptose biosynthesis; ADP-L-glycero-beta-D-manno-heptose from D-glycero-beta-D-manno-heptose 7-phosphate: step 1/4.</text>
</comment>
<dbReference type="GO" id="GO:0009244">
    <property type="term" value="P:lipopolysaccharide core region biosynthetic process"/>
    <property type="evidence" value="ECO:0007669"/>
    <property type="project" value="UniProtKB-UniPathway"/>
</dbReference>
<dbReference type="HAMAP" id="MF_01603">
    <property type="entry name" value="HldE"/>
    <property type="match status" value="1"/>
</dbReference>
<keyword evidence="20" id="KW-1185">Reference proteome</keyword>
<keyword evidence="8 16" id="KW-0418">Kinase</keyword>
<evidence type="ECO:0000256" key="2">
    <source>
        <dbReference type="ARBA" id="ARBA00003753"/>
    </source>
</evidence>
<dbReference type="EC" id="2.7.7.70" evidence="16"/>
<sequence>MKLTLPRFDKTRVVVAGDVMLDRYWHGSTKRISPEAPVPVVKVNGSEDRPGGAGNVALNITSLGTPVWLLGATGDDEAADSLANTLESAGVSCDFIRHPDLPTITKLRVISQHQQLIRLDFEETFAEAFQENIPEHLQKLLGNADALVLSDYGKGTLNDLQALIQIAHARNIPVLADPKGTDFERYRGATVITPNLSEFEAVVGQCPDEQTLIERGQKLREELELEALLITRSEHGMTLLRANEPEAHFPAQAREVFDVTGAGDTVIGTLAAALAAGMTMPEATALANIAAGIVVGKLGTATVSMPELRRAVSQVQGVERGVMTREQLALVIEEARANGEKIVFTNGCFDILHAGHVGYLEEARKQGDRLILAINDDASVHRLKGEGRPINPVERRMAVLAGLEAVDWVTSFHEDTPEALLELLKPDVLVKGGDYTVEQVVGAPIVHAYGGEVAVLEFLDNCSTTAIVHKIRNEAAPA</sequence>
<dbReference type="OrthoDB" id="9802794at2"/>
<reference evidence="19 20" key="1">
    <citation type="submission" date="2017-03" db="EMBL/GenBank/DDBJ databases">
        <authorList>
            <person name="Afonso C.L."/>
            <person name="Miller P.J."/>
            <person name="Scott M.A."/>
            <person name="Spackman E."/>
            <person name="Goraichik I."/>
            <person name="Dimitrov K.M."/>
            <person name="Suarez D.L."/>
            <person name="Swayne D.E."/>
        </authorList>
    </citation>
    <scope>NUCLEOTIDE SEQUENCE [LARGE SCALE GENOMIC DNA]</scope>
    <source>
        <strain evidence="19">SB41UT1</strain>
    </source>
</reference>
<evidence type="ECO:0000256" key="5">
    <source>
        <dbReference type="ARBA" id="ARBA00022679"/>
    </source>
</evidence>
<dbReference type="Proteomes" id="UP000196573">
    <property type="component" value="Unassembled WGS sequence"/>
</dbReference>
<comment type="pathway">
    <text evidence="16">Nucleotide-sugar biosynthesis; ADP-L-glycero-beta-D-manno-heptose biosynthesis; ADP-L-glycero-beta-D-manno-heptose from D-glycero-beta-D-manno-heptose 7-phosphate: step 3/4.</text>
</comment>
<evidence type="ECO:0000256" key="14">
    <source>
        <dbReference type="ARBA" id="ARBA00060955"/>
    </source>
</evidence>
<dbReference type="PROSITE" id="PS00583">
    <property type="entry name" value="PFKB_KINASES_1"/>
    <property type="match status" value="1"/>
</dbReference>
<comment type="pathway">
    <text evidence="3">Bacterial outer membrane biogenesis; LPS core biosynthesis.</text>
</comment>
<keyword evidence="11 16" id="KW-0119">Carbohydrate metabolism</keyword>
<dbReference type="EMBL" id="FWPT01000001">
    <property type="protein sequence ID" value="SMA31950.1"/>
    <property type="molecule type" value="Genomic_DNA"/>
</dbReference>
<evidence type="ECO:0000256" key="9">
    <source>
        <dbReference type="ARBA" id="ARBA00022840"/>
    </source>
</evidence>
<comment type="catalytic activity">
    <reaction evidence="13 16">
        <text>D-glycero-beta-D-manno-heptose 7-phosphate + ATP = D-glycero-beta-D-manno-heptose 1,7-bisphosphate + ADP + H(+)</text>
        <dbReference type="Rhea" id="RHEA:27473"/>
        <dbReference type="ChEBI" id="CHEBI:15378"/>
        <dbReference type="ChEBI" id="CHEBI:30616"/>
        <dbReference type="ChEBI" id="CHEBI:60204"/>
        <dbReference type="ChEBI" id="CHEBI:60208"/>
        <dbReference type="ChEBI" id="CHEBI:456216"/>
        <dbReference type="EC" id="2.7.1.167"/>
    </reaction>
</comment>
<dbReference type="EC" id="2.7.1.167" evidence="16"/>
<dbReference type="PANTHER" id="PTHR46969">
    <property type="entry name" value="BIFUNCTIONAL PROTEIN HLDE"/>
    <property type="match status" value="1"/>
</dbReference>
<dbReference type="GO" id="GO:0033786">
    <property type="term" value="F:heptose-1-phosphate adenylyltransferase activity"/>
    <property type="evidence" value="ECO:0007669"/>
    <property type="project" value="UniProtKB-UniRule"/>
</dbReference>
<dbReference type="InterPro" id="IPR029056">
    <property type="entry name" value="Ribokinase-like"/>
</dbReference>
<dbReference type="InterPro" id="IPR011611">
    <property type="entry name" value="PfkB_dom"/>
</dbReference>
<evidence type="ECO:0000256" key="7">
    <source>
        <dbReference type="ARBA" id="ARBA00022741"/>
    </source>
</evidence>
<evidence type="ECO:0000256" key="10">
    <source>
        <dbReference type="ARBA" id="ARBA00023268"/>
    </source>
</evidence>
<evidence type="ECO:0000256" key="6">
    <source>
        <dbReference type="ARBA" id="ARBA00022695"/>
    </source>
</evidence>
<evidence type="ECO:0000259" key="17">
    <source>
        <dbReference type="Pfam" id="PF00294"/>
    </source>
</evidence>
<evidence type="ECO:0000256" key="3">
    <source>
        <dbReference type="ARBA" id="ARBA00004713"/>
    </source>
</evidence>
<dbReference type="PROSITE" id="PS50096">
    <property type="entry name" value="IQ"/>
    <property type="match status" value="1"/>
</dbReference>
<dbReference type="GO" id="GO:0005829">
    <property type="term" value="C:cytosol"/>
    <property type="evidence" value="ECO:0007669"/>
    <property type="project" value="TreeGrafter"/>
</dbReference>
<evidence type="ECO:0000256" key="15">
    <source>
        <dbReference type="ARBA" id="ARBA00061122"/>
    </source>
</evidence>
<dbReference type="Gene3D" id="3.40.50.620">
    <property type="entry name" value="HUPs"/>
    <property type="match status" value="1"/>
</dbReference>
<keyword evidence="7 16" id="KW-0547">Nucleotide-binding</keyword>
<comment type="function">
    <text evidence="2 16">Catalyzes the ADP transfer from ATP to D-glycero-beta-D-manno-heptose 1-phosphate, yielding ADP-D-glycero-beta-D-manno-heptose.</text>
</comment>
<dbReference type="Pfam" id="PF01467">
    <property type="entry name" value="CTP_transf_like"/>
    <property type="match status" value="1"/>
</dbReference>
<dbReference type="InterPro" id="IPR002173">
    <property type="entry name" value="Carboh/pur_kinase_PfkB_CS"/>
</dbReference>
<dbReference type="CDD" id="cd01172">
    <property type="entry name" value="RfaE_like"/>
    <property type="match status" value="1"/>
</dbReference>
<dbReference type="InterPro" id="IPR011914">
    <property type="entry name" value="RfaE_dom_II"/>
</dbReference>
<dbReference type="FunFam" id="3.40.1190.20:FF:000002">
    <property type="entry name" value="Bifunctional protein HldE"/>
    <property type="match status" value="1"/>
</dbReference>